<dbReference type="PANTHER" id="PTHR46268:SF15">
    <property type="entry name" value="UNIVERSAL STRESS PROTEIN HP_0031"/>
    <property type="match status" value="1"/>
</dbReference>
<dbReference type="SUPFAM" id="SSF52402">
    <property type="entry name" value="Adenine nucleotide alpha hydrolases-like"/>
    <property type="match status" value="2"/>
</dbReference>
<keyword evidence="4" id="KW-1185">Reference proteome</keyword>
<comment type="caution">
    <text evidence="3">The sequence shown here is derived from an EMBL/GenBank/DDBJ whole genome shotgun (WGS) entry which is preliminary data.</text>
</comment>
<accession>A0A9X1AEM6</accession>
<dbReference type="Gene3D" id="3.40.50.12370">
    <property type="match status" value="1"/>
</dbReference>
<comment type="similarity">
    <text evidence="1">Belongs to the universal stress protein A family.</text>
</comment>
<dbReference type="Proteomes" id="UP001138921">
    <property type="component" value="Unassembled WGS sequence"/>
</dbReference>
<organism evidence="3 4">
    <name type="scientific">Aminobacter anthyllidis</name>
    <dbReference type="NCBI Taxonomy" id="1035067"/>
    <lineage>
        <taxon>Bacteria</taxon>
        <taxon>Pseudomonadati</taxon>
        <taxon>Pseudomonadota</taxon>
        <taxon>Alphaproteobacteria</taxon>
        <taxon>Hyphomicrobiales</taxon>
        <taxon>Phyllobacteriaceae</taxon>
        <taxon>Aminobacter</taxon>
    </lineage>
</organism>
<dbReference type="Pfam" id="PF00582">
    <property type="entry name" value="Usp"/>
    <property type="match status" value="1"/>
</dbReference>
<reference evidence="3" key="1">
    <citation type="journal article" date="2021" name="Microorganisms">
        <title>Phylogenomic Reconstruction and Metabolic Potential of the Genus Aminobacter.</title>
        <authorList>
            <person name="Artuso I."/>
            <person name="Turrini P."/>
            <person name="Pirolo M."/>
            <person name="Lugli G.A."/>
            <person name="Ventura M."/>
            <person name="Visca P."/>
        </authorList>
    </citation>
    <scope>NUCLEOTIDE SEQUENCE</scope>
    <source>
        <strain evidence="3">LMG 26462</strain>
    </source>
</reference>
<name>A0A9X1AEM6_9HYPH</name>
<protein>
    <submittedName>
        <fullName evidence="3">Universal stress protein</fullName>
    </submittedName>
</protein>
<gene>
    <name evidence="3" type="ORF">J1C56_22810</name>
</gene>
<evidence type="ECO:0000313" key="3">
    <source>
        <dbReference type="EMBL" id="MBT1158436.1"/>
    </source>
</evidence>
<reference evidence="3" key="2">
    <citation type="submission" date="2021-03" db="EMBL/GenBank/DDBJ databases">
        <authorList>
            <person name="Artuso I."/>
            <person name="Turrini P."/>
            <person name="Pirolo M."/>
            <person name="Lugli G.A."/>
            <person name="Ventura M."/>
            <person name="Visca P."/>
        </authorList>
    </citation>
    <scope>NUCLEOTIDE SEQUENCE</scope>
    <source>
        <strain evidence="3">LMG 26462</strain>
    </source>
</reference>
<sequence length="278" mass="28956">MKPHFFLPLATYPEANSEAVASSAASIAAQFNAELHAVVLNPAIPQVSNALSTLLLDTPKMIRDAEASSRRHGKQLLAAVETSAKEAGVEVAIGEIAVPVAALGEAACERARYFDLALLGWEAGNQTSRMLAEAVVFGAGRPAVILPGLSAVGTIDHVAIAWDGSRVAARAVADARPFLEKASRISVITVLNEKKLRDADAAERLAAGLRQRGLTAEAVPTQIGSSSIGVTLQEAAMSLGAQLLVMGGYGHSRVRDFVLGGATEGILSDLRLPVLLSH</sequence>
<evidence type="ECO:0000259" key="2">
    <source>
        <dbReference type="Pfam" id="PF00582"/>
    </source>
</evidence>
<dbReference type="PANTHER" id="PTHR46268">
    <property type="entry name" value="STRESS RESPONSE PROTEIN NHAX"/>
    <property type="match status" value="1"/>
</dbReference>
<evidence type="ECO:0000313" key="4">
    <source>
        <dbReference type="Proteomes" id="UP001138921"/>
    </source>
</evidence>
<dbReference type="EMBL" id="JAFLWW010000006">
    <property type="protein sequence ID" value="MBT1158436.1"/>
    <property type="molecule type" value="Genomic_DNA"/>
</dbReference>
<feature type="domain" description="UspA" evidence="2">
    <location>
        <begin position="158"/>
        <end position="276"/>
    </location>
</feature>
<evidence type="ECO:0000256" key="1">
    <source>
        <dbReference type="ARBA" id="ARBA00008791"/>
    </source>
</evidence>
<dbReference type="AlphaFoldDB" id="A0A9X1AEM6"/>
<dbReference type="InterPro" id="IPR006016">
    <property type="entry name" value="UspA"/>
</dbReference>
<dbReference type="InterPro" id="IPR006015">
    <property type="entry name" value="Universal_stress_UspA"/>
</dbReference>
<dbReference type="RefSeq" id="WP_214392331.1">
    <property type="nucleotide sequence ID" value="NZ_JAFLWW010000006.1"/>
</dbReference>
<dbReference type="PRINTS" id="PR01438">
    <property type="entry name" value="UNVRSLSTRESS"/>
</dbReference>
<proteinExistence type="inferred from homology"/>